<dbReference type="EMBL" id="JACVVK020000561">
    <property type="protein sequence ID" value="KAK7466015.1"/>
    <property type="molecule type" value="Genomic_DNA"/>
</dbReference>
<proteinExistence type="predicted"/>
<name>A0ABD0J8R8_9CAEN</name>
<dbReference type="PANTHER" id="PTHR11475">
    <property type="entry name" value="OXIDASE/PEROXIDASE"/>
    <property type="match status" value="1"/>
</dbReference>
<dbReference type="Pfam" id="PF03098">
    <property type="entry name" value="An_peroxidase"/>
    <property type="match status" value="2"/>
</dbReference>
<keyword evidence="3" id="KW-0325">Glycoprotein</keyword>
<dbReference type="AlphaFoldDB" id="A0ABD0J8R8"/>
<evidence type="ECO:0000256" key="2">
    <source>
        <dbReference type="ARBA" id="ARBA00022525"/>
    </source>
</evidence>
<evidence type="ECO:0008006" key="7">
    <source>
        <dbReference type="Google" id="ProtNLM"/>
    </source>
</evidence>
<dbReference type="SUPFAM" id="SSF48113">
    <property type="entry name" value="Heme-dependent peroxidases"/>
    <property type="match status" value="1"/>
</dbReference>
<dbReference type="CDD" id="cd09823">
    <property type="entry name" value="peroxinectin_like"/>
    <property type="match status" value="1"/>
</dbReference>
<sequence>MTQRSVPTDHVILPSDLDAQCLVSTVTCYYRSQGAGNSVSRPQSSERDPQAVVQPNCFELPEMAAGEMTGLLDDTQSELRQCPHENPEPECRDPMKLKYRTIDGSCNNVANPRWGKSFEPQQRLLAPHYINGTLPRMFSKIPGEKLPLPRRISKIVSPQQNSVAHGVSNMVMAWGQFIDHDFTGTPVTKNGSRTIKCCGDIADELKMENGEQINTLTSFLDGSAVYGNTQEAFDELKGKDGKMLVTEDNMLPESKSSTCKKEKVGDYCLAAGDHRVNVFVGLGGLHTLFVREHNRLATKLKTINPGWDADKIFEETRRIVSAEFQHITYADWLPLVLDTDTLTKYRLGQNDYNYDPDINPTITNVFSTASFRFGHSQVKQSVQIGKRKLQLQDTLLRPTFTLNHLTDALEGLVSAPTDEVDPFFANGLTDHMFETNSTAHDGLDLVSSNIQRGRDHGLPPYNDWREFCGLPRITDFDTTEFISKSLASVYRHVDDIDLFVGAICEKHLPGALVGPTFACLLGKQFHDIKFGDRFFYETRSRPERFTFQQLKQIQQISLSKIICDNTDMVDIQRDAFRTEDSVSNPRVNCKSLPGINLDLWRAISTTSINRFAPSRNG</sequence>
<comment type="caution">
    <text evidence="5">The sequence shown here is derived from an EMBL/GenBank/DDBJ whole genome shotgun (WGS) entry which is preliminary data.</text>
</comment>
<dbReference type="GO" id="GO:0005576">
    <property type="term" value="C:extracellular region"/>
    <property type="evidence" value="ECO:0007669"/>
    <property type="project" value="UniProtKB-SubCell"/>
</dbReference>
<comment type="subcellular location">
    <subcellularLocation>
        <location evidence="1">Secreted</location>
    </subcellularLocation>
</comment>
<accession>A0ABD0J8R8</accession>
<keyword evidence="4" id="KW-0408">Iron</keyword>
<evidence type="ECO:0000256" key="1">
    <source>
        <dbReference type="ARBA" id="ARBA00004613"/>
    </source>
</evidence>
<keyword evidence="4" id="KW-0479">Metal-binding</keyword>
<dbReference type="PRINTS" id="PR00457">
    <property type="entry name" value="ANPEROXIDASE"/>
</dbReference>
<gene>
    <name evidence="5" type="ORF">BaRGS_00037452</name>
</gene>
<evidence type="ECO:0000256" key="3">
    <source>
        <dbReference type="ARBA" id="ARBA00023180"/>
    </source>
</evidence>
<keyword evidence="6" id="KW-1185">Reference proteome</keyword>
<dbReference type="InterPro" id="IPR037120">
    <property type="entry name" value="Haem_peroxidase_sf_animal"/>
</dbReference>
<dbReference type="PROSITE" id="PS50292">
    <property type="entry name" value="PEROXIDASE_3"/>
    <property type="match status" value="1"/>
</dbReference>
<evidence type="ECO:0000313" key="5">
    <source>
        <dbReference type="EMBL" id="KAK7466015.1"/>
    </source>
</evidence>
<evidence type="ECO:0000256" key="4">
    <source>
        <dbReference type="PIRSR" id="PIRSR619791-2"/>
    </source>
</evidence>
<dbReference type="InterPro" id="IPR010255">
    <property type="entry name" value="Haem_peroxidase_sf"/>
</dbReference>
<dbReference type="PANTHER" id="PTHR11475:SF4">
    <property type="entry name" value="CHORION PEROXIDASE"/>
    <property type="match status" value="1"/>
</dbReference>
<protein>
    <recommendedName>
        <fullName evidence="7">Peroxidase</fullName>
    </recommendedName>
</protein>
<dbReference type="Proteomes" id="UP001519460">
    <property type="component" value="Unassembled WGS sequence"/>
</dbReference>
<feature type="binding site" description="axial binding residue" evidence="4">
    <location>
        <position position="375"/>
    </location>
    <ligand>
        <name>heme b</name>
        <dbReference type="ChEBI" id="CHEBI:60344"/>
    </ligand>
    <ligandPart>
        <name>Fe</name>
        <dbReference type="ChEBI" id="CHEBI:18248"/>
    </ligandPart>
</feature>
<organism evidence="5 6">
    <name type="scientific">Batillaria attramentaria</name>
    <dbReference type="NCBI Taxonomy" id="370345"/>
    <lineage>
        <taxon>Eukaryota</taxon>
        <taxon>Metazoa</taxon>
        <taxon>Spiralia</taxon>
        <taxon>Lophotrochozoa</taxon>
        <taxon>Mollusca</taxon>
        <taxon>Gastropoda</taxon>
        <taxon>Caenogastropoda</taxon>
        <taxon>Sorbeoconcha</taxon>
        <taxon>Cerithioidea</taxon>
        <taxon>Batillariidae</taxon>
        <taxon>Batillaria</taxon>
    </lineage>
</organism>
<dbReference type="Gene3D" id="1.10.640.10">
    <property type="entry name" value="Haem peroxidase domain superfamily, animal type"/>
    <property type="match status" value="1"/>
</dbReference>
<reference evidence="5 6" key="1">
    <citation type="journal article" date="2023" name="Sci. Data">
        <title>Genome assembly of the Korean intertidal mud-creeper Batillaria attramentaria.</title>
        <authorList>
            <person name="Patra A.K."/>
            <person name="Ho P.T."/>
            <person name="Jun S."/>
            <person name="Lee S.J."/>
            <person name="Kim Y."/>
            <person name="Won Y.J."/>
        </authorList>
    </citation>
    <scope>NUCLEOTIDE SEQUENCE [LARGE SCALE GENOMIC DNA]</scope>
    <source>
        <strain evidence="5">Wonlab-2016</strain>
    </source>
</reference>
<keyword evidence="4" id="KW-0349">Heme</keyword>
<dbReference type="InterPro" id="IPR019791">
    <property type="entry name" value="Haem_peroxidase_animal"/>
</dbReference>
<evidence type="ECO:0000313" key="6">
    <source>
        <dbReference type="Proteomes" id="UP001519460"/>
    </source>
</evidence>
<keyword evidence="2" id="KW-0964">Secreted</keyword>